<keyword evidence="1" id="KW-0812">Transmembrane</keyword>
<keyword evidence="1" id="KW-0472">Membrane</keyword>
<evidence type="ECO:0000313" key="2">
    <source>
        <dbReference type="EMBL" id="TPD57585.1"/>
    </source>
</evidence>
<evidence type="ECO:0000256" key="1">
    <source>
        <dbReference type="SAM" id="Phobius"/>
    </source>
</evidence>
<sequence>MALASVLVVEGVVYALFPEQMRKMMRMAMTMPEMTLRITGLVAVVLGMVIIYAMK</sequence>
<dbReference type="InterPro" id="IPR019201">
    <property type="entry name" value="DUF2065"/>
</dbReference>
<dbReference type="Pfam" id="PF09838">
    <property type="entry name" value="DUF2065"/>
    <property type="match status" value="1"/>
</dbReference>
<gene>
    <name evidence="2" type="ORF">FIV46_15845</name>
</gene>
<keyword evidence="1" id="KW-1133">Transmembrane helix</keyword>
<name>A0A501PBH2_9PROT</name>
<keyword evidence="3" id="KW-1185">Reference proteome</keyword>
<accession>A0A501PBH2</accession>
<dbReference type="AlphaFoldDB" id="A0A501PBH2"/>
<evidence type="ECO:0000313" key="3">
    <source>
        <dbReference type="Proteomes" id="UP000319148"/>
    </source>
</evidence>
<feature type="transmembrane region" description="Helical" evidence="1">
    <location>
        <begin position="34"/>
        <end position="54"/>
    </location>
</feature>
<organism evidence="2 3">
    <name type="scientific">Emcibacter nanhaiensis</name>
    <dbReference type="NCBI Taxonomy" id="1505037"/>
    <lineage>
        <taxon>Bacteria</taxon>
        <taxon>Pseudomonadati</taxon>
        <taxon>Pseudomonadota</taxon>
        <taxon>Alphaproteobacteria</taxon>
        <taxon>Emcibacterales</taxon>
        <taxon>Emcibacteraceae</taxon>
        <taxon>Emcibacter</taxon>
    </lineage>
</organism>
<protein>
    <submittedName>
        <fullName evidence="2">DUF2065 domain-containing protein</fullName>
    </submittedName>
</protein>
<dbReference type="PANTHER" id="PTHR38602">
    <property type="entry name" value="INNER MEMBRANE PROTEIN-RELATED"/>
    <property type="match status" value="1"/>
</dbReference>
<proteinExistence type="predicted"/>
<dbReference type="EMBL" id="VFIY01000018">
    <property type="protein sequence ID" value="TPD57585.1"/>
    <property type="molecule type" value="Genomic_DNA"/>
</dbReference>
<dbReference type="Proteomes" id="UP000319148">
    <property type="component" value="Unassembled WGS sequence"/>
</dbReference>
<reference evidence="3" key="1">
    <citation type="submission" date="2019-06" db="EMBL/GenBank/DDBJ databases">
        <title>The complete genome of Emcibacter congregatus ZYLT.</title>
        <authorList>
            <person name="Zhao Z."/>
        </authorList>
    </citation>
    <scope>NUCLEOTIDE SEQUENCE [LARGE SCALE GENOMIC DNA]</scope>
    <source>
        <strain evidence="3">MCCC 1A06723</strain>
    </source>
</reference>
<comment type="caution">
    <text evidence="2">The sequence shown here is derived from an EMBL/GenBank/DDBJ whole genome shotgun (WGS) entry which is preliminary data.</text>
</comment>
<dbReference type="RefSeq" id="WP_139941900.1">
    <property type="nucleotide sequence ID" value="NZ_JBHSYP010000005.1"/>
</dbReference>
<dbReference type="PANTHER" id="PTHR38602:SF1">
    <property type="entry name" value="INNER MEMBRANE PROTEIN"/>
    <property type="match status" value="1"/>
</dbReference>